<evidence type="ECO:0000313" key="12">
    <source>
        <dbReference type="EMBL" id="APD74787.1"/>
    </source>
</evidence>
<dbReference type="VEuPathDB" id="TriTrypDB:Tb11.v5.0722"/>
<evidence type="ECO:0000256" key="1">
    <source>
        <dbReference type="ARBA" id="ARBA00002523"/>
    </source>
</evidence>
<reference evidence="12" key="1">
    <citation type="submission" date="2016-08" db="EMBL/GenBank/DDBJ databases">
        <title>VSG repertoire of Trypanosoma brucei EATRO 1125.</title>
        <authorList>
            <person name="Cross G.A."/>
        </authorList>
    </citation>
    <scope>NUCLEOTIDE SEQUENCE</scope>
    <source>
        <strain evidence="12">EATRO 1125</strain>
    </source>
</reference>
<dbReference type="GO" id="GO:0005886">
    <property type="term" value="C:plasma membrane"/>
    <property type="evidence" value="ECO:0007669"/>
    <property type="project" value="UniProtKB-SubCell"/>
</dbReference>
<accession>A0A1J0RAB9</accession>
<keyword evidence="3" id="KW-1003">Cell membrane</keyword>
<comment type="function">
    <text evidence="1">VSG forms a coat on the surface of the parasite. The trypanosome evades the immune response of the host by expressing a series of antigenically distinct VSGs from an estimated 1000 VSG genes.</text>
</comment>
<feature type="region of interest" description="Disordered" evidence="9">
    <location>
        <begin position="468"/>
        <end position="487"/>
    </location>
</feature>
<evidence type="ECO:0000256" key="4">
    <source>
        <dbReference type="ARBA" id="ARBA00022622"/>
    </source>
</evidence>
<feature type="chain" id="PRO_5013017845" evidence="10">
    <location>
        <begin position="27"/>
        <end position="487"/>
    </location>
</feature>
<keyword evidence="7" id="KW-0325">Glycoprotein</keyword>
<keyword evidence="4" id="KW-0336">GPI-anchor</keyword>
<protein>
    <submittedName>
        <fullName evidence="12">Variant surface glycoprotein 1125.4260</fullName>
    </submittedName>
</protein>
<dbReference type="Pfam" id="PF13206">
    <property type="entry name" value="VSG_B"/>
    <property type="match status" value="1"/>
</dbReference>
<evidence type="ECO:0000256" key="2">
    <source>
        <dbReference type="ARBA" id="ARBA00004609"/>
    </source>
</evidence>
<feature type="compositionally biased region" description="Polar residues" evidence="9">
    <location>
        <begin position="405"/>
        <end position="420"/>
    </location>
</feature>
<evidence type="ECO:0000259" key="11">
    <source>
        <dbReference type="Pfam" id="PF13206"/>
    </source>
</evidence>
<keyword evidence="6" id="KW-0472">Membrane</keyword>
<evidence type="ECO:0000256" key="10">
    <source>
        <dbReference type="SAM" id="SignalP"/>
    </source>
</evidence>
<dbReference type="InterPro" id="IPR025932">
    <property type="entry name" value="Trypano_VSG_B_N_dom"/>
</dbReference>
<comment type="subcellular location">
    <subcellularLocation>
        <location evidence="2">Cell membrane</location>
        <topology evidence="2">Lipid-anchor</topology>
        <topology evidence="2">GPI-anchor</topology>
    </subcellularLocation>
</comment>
<proteinExistence type="predicted"/>
<evidence type="ECO:0000256" key="8">
    <source>
        <dbReference type="ARBA" id="ARBA00023288"/>
    </source>
</evidence>
<dbReference type="GO" id="GO:0098552">
    <property type="term" value="C:side of membrane"/>
    <property type="evidence" value="ECO:0007669"/>
    <property type="project" value="UniProtKB-KW"/>
</dbReference>
<feature type="domain" description="Trypanosome variant surface glycoprotein B-type N-terminal" evidence="11">
    <location>
        <begin position="28"/>
        <end position="387"/>
    </location>
</feature>
<evidence type="ECO:0000256" key="7">
    <source>
        <dbReference type="ARBA" id="ARBA00023180"/>
    </source>
</evidence>
<evidence type="ECO:0000256" key="9">
    <source>
        <dbReference type="SAM" id="MobiDB-lite"/>
    </source>
</evidence>
<organism evidence="12">
    <name type="scientific">Trypanosoma brucei</name>
    <dbReference type="NCBI Taxonomy" id="5691"/>
    <lineage>
        <taxon>Eukaryota</taxon>
        <taxon>Discoba</taxon>
        <taxon>Euglenozoa</taxon>
        <taxon>Kinetoplastea</taxon>
        <taxon>Metakinetoplastina</taxon>
        <taxon>Trypanosomatida</taxon>
        <taxon>Trypanosomatidae</taxon>
        <taxon>Trypanosoma</taxon>
    </lineage>
</organism>
<evidence type="ECO:0000256" key="6">
    <source>
        <dbReference type="ARBA" id="ARBA00023136"/>
    </source>
</evidence>
<sequence length="487" mass="52231">MIKEGTRIQPMYSMLKVAVFVLPAAASNTPQQTAANSAAGDNAQEFSLLCDAFHTATAAPELEPATDSASAIAINIGAINMSIAASTFKADIDHTKDLSDLQEKPAVPKTGNEKERWQKYYTFWKKCKNAIETSSNKGDYAKWASKKLSKGKLVKIRLYAERAFELYEAAQAALKIAQETNIQTLLTNAAFGTGNTDTTTDYGPGGRANICSGTPTKTQLKAGSSLKLDLLCLCAYDHGDAANGAKICGPDTAAAVSSASDNWEGKDKTAANWAPLKTACDNRKSARKLTLASVEAIRLRMSELLGRQTPEAAKAYKYVLGSITGNGVEGCKGDKAGNGERCVKYAESDVTDPAKGIEWLKNLRDAALAKEAAADAKKEMTAITRSLQLLSDSTNLLFDEDETTLAKSPTPNPSATGSKAQEQKQKEQCETIKVATECKGKKPICEWKGKNDEDGEYCKLNATHVEQQATQAGKNGENEEKKQISVA</sequence>
<keyword evidence="8" id="KW-0449">Lipoprotein</keyword>
<keyword evidence="5 10" id="KW-0732">Signal</keyword>
<feature type="compositionally biased region" description="Basic and acidic residues" evidence="9">
    <location>
        <begin position="476"/>
        <end position="487"/>
    </location>
</feature>
<feature type="signal peptide" evidence="10">
    <location>
        <begin position="1"/>
        <end position="26"/>
    </location>
</feature>
<feature type="region of interest" description="Disordered" evidence="9">
    <location>
        <begin position="404"/>
        <end position="425"/>
    </location>
</feature>
<dbReference type="VEuPathDB" id="TriTrypDB:Tb427_000686400"/>
<name>A0A1J0RAB9_9TRYP</name>
<dbReference type="EMBL" id="KX700831">
    <property type="protein sequence ID" value="APD74787.1"/>
    <property type="molecule type" value="Genomic_DNA"/>
</dbReference>
<evidence type="ECO:0000256" key="3">
    <source>
        <dbReference type="ARBA" id="ARBA00022475"/>
    </source>
</evidence>
<dbReference type="AlphaFoldDB" id="A0A1J0RAB9"/>
<evidence type="ECO:0000256" key="5">
    <source>
        <dbReference type="ARBA" id="ARBA00022729"/>
    </source>
</evidence>